<evidence type="ECO:0000256" key="3">
    <source>
        <dbReference type="ARBA" id="ARBA00022840"/>
    </source>
</evidence>
<protein>
    <submittedName>
        <fullName evidence="5">UDP-N-acetylmuramoyl-tripeptide--D-alanyl-D-alanine ligase</fullName>
        <ecNumber evidence="5">6.3.2.10</ecNumber>
    </submittedName>
</protein>
<comment type="caution">
    <text evidence="5">The sequence shown here is derived from an EMBL/GenBank/DDBJ whole genome shotgun (WGS) entry which is preliminary data.</text>
</comment>
<dbReference type="SUPFAM" id="SSF53244">
    <property type="entry name" value="MurD-like peptide ligases, peptide-binding domain"/>
    <property type="match status" value="1"/>
</dbReference>
<proteinExistence type="predicted"/>
<accession>A0A645CNC7</accession>
<dbReference type="EC" id="6.3.2.10" evidence="5"/>
<feature type="domain" description="Mur ligase C-terminal" evidence="4">
    <location>
        <begin position="35"/>
        <end position="161"/>
    </location>
</feature>
<dbReference type="InterPro" id="IPR051046">
    <property type="entry name" value="MurCDEF_CellWall_CoF430Synth"/>
</dbReference>
<dbReference type="GO" id="GO:0005524">
    <property type="term" value="F:ATP binding"/>
    <property type="evidence" value="ECO:0007669"/>
    <property type="project" value="UniProtKB-KW"/>
</dbReference>
<dbReference type="InterPro" id="IPR004101">
    <property type="entry name" value="Mur_ligase_C"/>
</dbReference>
<dbReference type="InterPro" id="IPR036615">
    <property type="entry name" value="Mur_ligase_C_dom_sf"/>
</dbReference>
<evidence type="ECO:0000256" key="1">
    <source>
        <dbReference type="ARBA" id="ARBA00022598"/>
    </source>
</evidence>
<keyword evidence="3" id="KW-0067">ATP-binding</keyword>
<name>A0A645CNC7_9ZZZZ</name>
<keyword evidence="1 5" id="KW-0436">Ligase</keyword>
<dbReference type="Pfam" id="PF02875">
    <property type="entry name" value="Mur_ligase_C"/>
    <property type="match status" value="1"/>
</dbReference>
<evidence type="ECO:0000256" key="2">
    <source>
        <dbReference type="ARBA" id="ARBA00022741"/>
    </source>
</evidence>
<dbReference type="AlphaFoldDB" id="A0A645CNC7"/>
<dbReference type="PANTHER" id="PTHR43024">
    <property type="entry name" value="UDP-N-ACETYLMURAMOYL-TRIPEPTIDE--D-ALANYL-D-ALANINE LIGASE"/>
    <property type="match status" value="1"/>
</dbReference>
<organism evidence="5">
    <name type="scientific">bioreactor metagenome</name>
    <dbReference type="NCBI Taxonomy" id="1076179"/>
    <lineage>
        <taxon>unclassified sequences</taxon>
        <taxon>metagenomes</taxon>
        <taxon>ecological metagenomes</taxon>
    </lineage>
</organism>
<dbReference type="EMBL" id="VSSQ01028612">
    <property type="protein sequence ID" value="MPM78395.1"/>
    <property type="molecule type" value="Genomic_DNA"/>
</dbReference>
<keyword evidence="2" id="KW-0547">Nucleotide-binding</keyword>
<sequence>MVENACLAAAIGYQMGLDEKEIVKGLGRLTAQKQRNQWLRLKGDRLILNDCYNSSPISLQAALDLIKENKETRTQVAVLGDMRELGDREVEEHKIIGERLSKEEYDLLITKGSLANITGQTFSELRNLGLRHWHTKENKEIINLLLEKVSEHSIVLIKGSRSLGLEEIAEQLIAFWGEQYE</sequence>
<reference evidence="5" key="1">
    <citation type="submission" date="2019-08" db="EMBL/GenBank/DDBJ databases">
        <authorList>
            <person name="Kucharzyk K."/>
            <person name="Murdoch R.W."/>
            <person name="Higgins S."/>
            <person name="Loffler F."/>
        </authorList>
    </citation>
    <scope>NUCLEOTIDE SEQUENCE</scope>
</reference>
<gene>
    <name evidence="5" type="primary">murF_34</name>
    <name evidence="5" type="ORF">SDC9_125406</name>
</gene>
<dbReference type="Gene3D" id="3.90.190.20">
    <property type="entry name" value="Mur ligase, C-terminal domain"/>
    <property type="match status" value="1"/>
</dbReference>
<dbReference type="GO" id="GO:0047480">
    <property type="term" value="F:UDP-N-acetylmuramoyl-tripeptide-D-alanyl-D-alanine ligase activity"/>
    <property type="evidence" value="ECO:0007669"/>
    <property type="project" value="UniProtKB-EC"/>
</dbReference>
<dbReference type="PANTHER" id="PTHR43024:SF1">
    <property type="entry name" value="UDP-N-ACETYLMURAMOYL-TRIPEPTIDE--D-ALANYL-D-ALANINE LIGASE"/>
    <property type="match status" value="1"/>
</dbReference>
<evidence type="ECO:0000259" key="4">
    <source>
        <dbReference type="Pfam" id="PF02875"/>
    </source>
</evidence>
<evidence type="ECO:0000313" key="5">
    <source>
        <dbReference type="EMBL" id="MPM78395.1"/>
    </source>
</evidence>